<accession>A0A7V8LJ51</accession>
<dbReference type="EMBL" id="LJFO01000037">
    <property type="protein sequence ID" value="KPG02284.1"/>
    <property type="molecule type" value="Genomic_DNA"/>
</dbReference>
<feature type="region of interest" description="Disordered" evidence="1">
    <location>
        <begin position="1"/>
        <end position="21"/>
    </location>
</feature>
<dbReference type="Proteomes" id="UP000037843">
    <property type="component" value="Unassembled WGS sequence"/>
</dbReference>
<dbReference type="AlphaFoldDB" id="A0A7V8LJ51"/>
<organism evidence="2 3">
    <name type="scientific">Mycobacteroides immunogenum</name>
    <dbReference type="NCBI Taxonomy" id="83262"/>
    <lineage>
        <taxon>Bacteria</taxon>
        <taxon>Bacillati</taxon>
        <taxon>Actinomycetota</taxon>
        <taxon>Actinomycetes</taxon>
        <taxon>Mycobacteriales</taxon>
        <taxon>Mycobacteriaceae</taxon>
        <taxon>Mycobacteroides</taxon>
    </lineage>
</organism>
<comment type="caution">
    <text evidence="2">The sequence shown here is derived from an EMBL/GenBank/DDBJ whole genome shotgun (WGS) entry which is preliminary data.</text>
</comment>
<proteinExistence type="predicted"/>
<evidence type="ECO:0000256" key="1">
    <source>
        <dbReference type="SAM" id="MobiDB-lite"/>
    </source>
</evidence>
<evidence type="ECO:0000313" key="2">
    <source>
        <dbReference type="EMBL" id="KPG02284.1"/>
    </source>
</evidence>
<gene>
    <name evidence="2" type="ORF">AN908_28205</name>
</gene>
<evidence type="ECO:0000313" key="3">
    <source>
        <dbReference type="Proteomes" id="UP000037843"/>
    </source>
</evidence>
<name>A0A7V8LJ51_9MYCO</name>
<reference evidence="2 3" key="1">
    <citation type="submission" date="2015-09" db="EMBL/GenBank/DDBJ databases">
        <title>Genome Sequences of Mycobacterium immunogenum Isolates, Recuperated from a Chloraminated Drinking Water Distribution System Simulator Subjected to Episodes of Nitrification.</title>
        <authorList>
            <person name="Gomez-Alvarez V."/>
            <person name="Revetta R.P."/>
        </authorList>
    </citation>
    <scope>NUCLEOTIDE SEQUENCE [LARGE SCALE GENOMIC DNA]</scope>
    <source>
        <strain evidence="2 3">H008</strain>
    </source>
</reference>
<protein>
    <submittedName>
        <fullName evidence="2">Uncharacterized protein</fullName>
    </submittedName>
</protein>
<sequence length="61" mass="6334">MWGFSQFSGVEKEKDWKRKARWQGVSASQMVAASAVPWRSHGAVGASGGALGGLRNGDAGG</sequence>